<accession>X1BLI0</accession>
<reference evidence="1" key="1">
    <citation type="journal article" date="2014" name="Front. Microbiol.">
        <title>High frequency of phylogenetically diverse reductive dehalogenase-homologous genes in deep subseafloor sedimentary metagenomes.</title>
        <authorList>
            <person name="Kawai M."/>
            <person name="Futagami T."/>
            <person name="Toyoda A."/>
            <person name="Takaki Y."/>
            <person name="Nishi S."/>
            <person name="Hori S."/>
            <person name="Arai W."/>
            <person name="Tsubouchi T."/>
            <person name="Morono Y."/>
            <person name="Uchiyama I."/>
            <person name="Ito T."/>
            <person name="Fujiyama A."/>
            <person name="Inagaki F."/>
            <person name="Takami H."/>
        </authorList>
    </citation>
    <scope>NUCLEOTIDE SEQUENCE</scope>
    <source>
        <strain evidence="1">Expedition CK06-06</strain>
    </source>
</reference>
<comment type="caution">
    <text evidence="1">The sequence shown here is derived from an EMBL/GenBank/DDBJ whole genome shotgun (WGS) entry which is preliminary data.</text>
</comment>
<dbReference type="AlphaFoldDB" id="X1BLI0"/>
<evidence type="ECO:0000313" key="1">
    <source>
        <dbReference type="EMBL" id="GAG82027.1"/>
    </source>
</evidence>
<organism evidence="1">
    <name type="scientific">marine sediment metagenome</name>
    <dbReference type="NCBI Taxonomy" id="412755"/>
    <lineage>
        <taxon>unclassified sequences</taxon>
        <taxon>metagenomes</taxon>
        <taxon>ecological metagenomes</taxon>
    </lineage>
</organism>
<dbReference type="EMBL" id="BART01012522">
    <property type="protein sequence ID" value="GAG82027.1"/>
    <property type="molecule type" value="Genomic_DNA"/>
</dbReference>
<protein>
    <submittedName>
        <fullName evidence="1">Uncharacterized protein</fullName>
    </submittedName>
</protein>
<name>X1BLI0_9ZZZZ</name>
<proteinExistence type="predicted"/>
<sequence length="62" mass="7029">MKDTVLEDTIKEVIKAKRQTLASICERAELLNRTIPKLKREIEIEEVRLGKIVADNKPARGG</sequence>
<gene>
    <name evidence="1" type="ORF">S01H4_26091</name>
</gene>